<proteinExistence type="predicted"/>
<gene>
    <name evidence="1" type="ORF">EAG_11596</name>
</gene>
<accession>E2A4K5</accession>
<reference evidence="1 2" key="1">
    <citation type="journal article" date="2010" name="Science">
        <title>Genomic comparison of the ants Camponotus floridanus and Harpegnathos saltator.</title>
        <authorList>
            <person name="Bonasio R."/>
            <person name="Zhang G."/>
            <person name="Ye C."/>
            <person name="Mutti N.S."/>
            <person name="Fang X."/>
            <person name="Qin N."/>
            <person name="Donahue G."/>
            <person name="Yang P."/>
            <person name="Li Q."/>
            <person name="Li C."/>
            <person name="Zhang P."/>
            <person name="Huang Z."/>
            <person name="Berger S.L."/>
            <person name="Reinberg D."/>
            <person name="Wang J."/>
            <person name="Liebig J."/>
        </authorList>
    </citation>
    <scope>NUCLEOTIDE SEQUENCE [LARGE SCALE GENOMIC DNA]</scope>
    <source>
        <strain evidence="2">C129</strain>
    </source>
</reference>
<dbReference type="Proteomes" id="UP000000311">
    <property type="component" value="Unassembled WGS sequence"/>
</dbReference>
<sequence length="76" mass="8542">MGDRRARTTELLAGGDKEEEEMAAGLIRRKKYDYGRQRRPNVGGCSAPKLDDFERGGAARFKHPSTFRRAMAGLQE</sequence>
<dbReference type="InParanoid" id="E2A4K5"/>
<dbReference type="AlphaFoldDB" id="E2A4K5"/>
<evidence type="ECO:0000313" key="2">
    <source>
        <dbReference type="Proteomes" id="UP000000311"/>
    </source>
</evidence>
<keyword evidence="2" id="KW-1185">Reference proteome</keyword>
<name>E2A4K5_CAMFO</name>
<organism evidence="2">
    <name type="scientific">Camponotus floridanus</name>
    <name type="common">Florida carpenter ant</name>
    <dbReference type="NCBI Taxonomy" id="104421"/>
    <lineage>
        <taxon>Eukaryota</taxon>
        <taxon>Metazoa</taxon>
        <taxon>Ecdysozoa</taxon>
        <taxon>Arthropoda</taxon>
        <taxon>Hexapoda</taxon>
        <taxon>Insecta</taxon>
        <taxon>Pterygota</taxon>
        <taxon>Neoptera</taxon>
        <taxon>Endopterygota</taxon>
        <taxon>Hymenoptera</taxon>
        <taxon>Apocrita</taxon>
        <taxon>Aculeata</taxon>
        <taxon>Formicoidea</taxon>
        <taxon>Formicidae</taxon>
        <taxon>Formicinae</taxon>
        <taxon>Camponotus</taxon>
    </lineage>
</organism>
<evidence type="ECO:0000313" key="1">
    <source>
        <dbReference type="EMBL" id="EFN71607.1"/>
    </source>
</evidence>
<dbReference type="EMBL" id="GL436710">
    <property type="protein sequence ID" value="EFN71607.1"/>
    <property type="molecule type" value="Genomic_DNA"/>
</dbReference>
<protein>
    <submittedName>
        <fullName evidence="1">Uncharacterized protein</fullName>
    </submittedName>
</protein>